<evidence type="ECO:0000313" key="2">
    <source>
        <dbReference type="Proteomes" id="UP000486297"/>
    </source>
</evidence>
<protein>
    <submittedName>
        <fullName evidence="1">Uncharacterized protein</fullName>
    </submittedName>
</protein>
<gene>
    <name evidence="1" type="ORF">GJU80_08915</name>
</gene>
<keyword evidence="2" id="KW-1185">Reference proteome</keyword>
<dbReference type="AlphaFoldDB" id="A0A7X2H0S2"/>
<reference evidence="1" key="1">
    <citation type="journal article" name="Emerg. Infect. Dis.">
        <title>Two cases of a newly characterized neisseria species.</title>
        <authorList>
            <person name="Mustapha M."/>
            <person name="Lemos A.P.S."/>
            <person name="Harrison L.H."/>
            <person name="Vantyne D."/>
            <person name="Sacchi C.T."/>
        </authorList>
    </citation>
    <scope>NUCLEOTIDE SEQUENCE</scope>
    <source>
        <strain evidence="1">N.95.16</strain>
    </source>
</reference>
<comment type="caution">
    <text evidence="1">The sequence shown here is derived from an EMBL/GenBank/DDBJ whole genome shotgun (WGS) entry which is preliminary data.</text>
</comment>
<organism evidence="1 2">
    <name type="scientific">Neisseria brasiliensis</name>
    <dbReference type="NCBI Taxonomy" id="2666100"/>
    <lineage>
        <taxon>Bacteria</taxon>
        <taxon>Pseudomonadati</taxon>
        <taxon>Pseudomonadota</taxon>
        <taxon>Betaproteobacteria</taxon>
        <taxon>Neisseriales</taxon>
        <taxon>Neisseriaceae</taxon>
        <taxon>Neisseria</taxon>
    </lineage>
</organism>
<name>A0A7X2H0S2_9NEIS</name>
<accession>A0A7X2H0S2</accession>
<dbReference type="EMBL" id="WJXO01000001">
    <property type="protein sequence ID" value="MRN38592.1"/>
    <property type="molecule type" value="Genomic_DNA"/>
</dbReference>
<dbReference type="Proteomes" id="UP000486297">
    <property type="component" value="Unassembled WGS sequence"/>
</dbReference>
<proteinExistence type="predicted"/>
<sequence length="126" mass="14687">MIKFISTRRAVSLVKGTKHCPFKRLGLTVPNQNDYLAELNNYRLYNPAFKRLWNQALNWAKKEAGERDTFAVFYKSSPKSVQDLYPFTATIKDAEQRRKFYVAVREYHAYGRLPFGFGKGNIEISL</sequence>
<dbReference type="RefSeq" id="WP_095502961.1">
    <property type="nucleotide sequence ID" value="NZ_WJXO01000001.1"/>
</dbReference>
<evidence type="ECO:0000313" key="1">
    <source>
        <dbReference type="EMBL" id="MRN38592.1"/>
    </source>
</evidence>